<organism evidence="1 2">
    <name type="scientific">Trichonephila clavipes</name>
    <name type="common">Golden silk orbweaver</name>
    <name type="synonym">Nephila clavipes</name>
    <dbReference type="NCBI Taxonomy" id="2585209"/>
    <lineage>
        <taxon>Eukaryota</taxon>
        <taxon>Metazoa</taxon>
        <taxon>Ecdysozoa</taxon>
        <taxon>Arthropoda</taxon>
        <taxon>Chelicerata</taxon>
        <taxon>Arachnida</taxon>
        <taxon>Araneae</taxon>
        <taxon>Araneomorphae</taxon>
        <taxon>Entelegynae</taxon>
        <taxon>Araneoidea</taxon>
        <taxon>Nephilidae</taxon>
        <taxon>Trichonephila</taxon>
    </lineage>
</organism>
<dbReference type="Pfam" id="PF03564">
    <property type="entry name" value="DUF1759"/>
    <property type="match status" value="1"/>
</dbReference>
<reference evidence="1" key="1">
    <citation type="submission" date="2020-08" db="EMBL/GenBank/DDBJ databases">
        <title>Multicomponent nature underlies the extraordinary mechanical properties of spider dragline silk.</title>
        <authorList>
            <person name="Kono N."/>
            <person name="Nakamura H."/>
            <person name="Mori M."/>
            <person name="Yoshida Y."/>
            <person name="Ohtoshi R."/>
            <person name="Malay A.D."/>
            <person name="Moran D.A.P."/>
            <person name="Tomita M."/>
            <person name="Numata K."/>
            <person name="Arakawa K."/>
        </authorList>
    </citation>
    <scope>NUCLEOTIDE SEQUENCE</scope>
</reference>
<protein>
    <submittedName>
        <fullName evidence="1">Uncharacterized protein</fullName>
    </submittedName>
</protein>
<evidence type="ECO:0000313" key="2">
    <source>
        <dbReference type="Proteomes" id="UP000887159"/>
    </source>
</evidence>
<dbReference type="AlphaFoldDB" id="A0A8X6VG20"/>
<sequence>MKPKSGATEFIESYPVTSENYDKAFLVLKKHFRKPELLVEVYVRELIKMIITNVKVDNRDRLPLDRYDKIEAHLRALESLGLKSKENTAVISHGGIVPY</sequence>
<comment type="caution">
    <text evidence="1">The sequence shown here is derived from an EMBL/GenBank/DDBJ whole genome shotgun (WGS) entry which is preliminary data.</text>
</comment>
<dbReference type="EMBL" id="BMAU01021245">
    <property type="protein sequence ID" value="GFY04700.1"/>
    <property type="molecule type" value="Genomic_DNA"/>
</dbReference>
<accession>A0A8X6VG20</accession>
<proteinExistence type="predicted"/>
<evidence type="ECO:0000313" key="1">
    <source>
        <dbReference type="EMBL" id="GFY04700.1"/>
    </source>
</evidence>
<name>A0A8X6VG20_TRICX</name>
<dbReference type="Proteomes" id="UP000887159">
    <property type="component" value="Unassembled WGS sequence"/>
</dbReference>
<keyword evidence="2" id="KW-1185">Reference proteome</keyword>
<dbReference type="InterPro" id="IPR005312">
    <property type="entry name" value="DUF1759"/>
</dbReference>
<gene>
    <name evidence="1" type="primary">AVEN_240423_1</name>
    <name evidence="1" type="ORF">TNCV_419561</name>
</gene>